<dbReference type="SUPFAM" id="SSF160246">
    <property type="entry name" value="EspE N-terminal domain-like"/>
    <property type="match status" value="1"/>
</dbReference>
<keyword evidence="4" id="KW-0547">Nucleotide-binding</keyword>
<evidence type="ECO:0000256" key="1">
    <source>
        <dbReference type="ARBA" id="ARBA00004496"/>
    </source>
</evidence>
<dbReference type="GO" id="GO:0009297">
    <property type="term" value="P:pilus assembly"/>
    <property type="evidence" value="ECO:0007669"/>
    <property type="project" value="InterPro"/>
</dbReference>
<evidence type="ECO:0000256" key="5">
    <source>
        <dbReference type="ARBA" id="ARBA00022840"/>
    </source>
</evidence>
<reference evidence="7" key="1">
    <citation type="submission" date="2024-01" db="EMBL/GenBank/DDBJ databases">
        <title>The first autotrophic representatives of the genus Thermodesulfovibrio.</title>
        <authorList>
            <person name="Maltseva A.I."/>
            <person name="Elcheninov A.G."/>
            <person name="Kublanov I.V."/>
            <person name="Lebedinsky A.V."/>
            <person name="Frolov E.N."/>
        </authorList>
    </citation>
    <scope>NUCLEOTIDE SEQUENCE</scope>
    <source>
        <strain evidence="7">3907-1M</strain>
    </source>
</reference>
<dbReference type="Gene3D" id="3.30.300.160">
    <property type="entry name" value="Type II secretion system, protein E, N-terminal domain"/>
    <property type="match status" value="1"/>
</dbReference>
<dbReference type="FunFam" id="3.30.450.90:FF:000001">
    <property type="entry name" value="Type II secretion system ATPase GspE"/>
    <property type="match status" value="1"/>
</dbReference>
<dbReference type="GO" id="GO:0016887">
    <property type="term" value="F:ATP hydrolysis activity"/>
    <property type="evidence" value="ECO:0007669"/>
    <property type="project" value="InterPro"/>
</dbReference>
<dbReference type="PANTHER" id="PTHR30258:SF1">
    <property type="entry name" value="PROTEIN TRANSPORT PROTEIN HOFB HOMOLOG"/>
    <property type="match status" value="1"/>
</dbReference>
<sequence>MLCYISIMPTKPLTEKMPLGAFLLKKGKISEKQLIDAQAVQKIEGIKIGAALVKLGYITEDELVQSMSELYGFPVFKMDSHKIDPSVVKLLPEDVIKKYKMLPIYREGNIVKVLTTDPANEIALEQLKFFLSGFRIMFYIGKDSDFRTLINQFFGEQDETYASQNIHELVEIVSKEPSSGEPQEEIHLEAEGPLVRVVNQIILNAISKRASDIHIEPFEDSVYVRYRIDGVLHDILTLPEKLKRNLTARIKIMSNLDISEKRLPQDGRIKMKIGKKEVDFRVSTLPSIFGEKIVLRILEKGSLQLDLTRLGFEEESLEFFLEALSKPYGMILVTGPTGSGKTTTLYSALMKLNRPEVNIMTVEDPVEYTLPRITQVQVEEEIGRTFAQVLRSFLRQDPDIIMVGEIRDFETAEIAIKAALTGHLVLSTLHTNDAPSTITRLVNMGIEPFLISSSVILIVAQRLIRKLCENCKKEQKYSKDSLIKLGFPEDRIEGLKIYEAKGCPECNQTGYRGRMALYEVMPIKEEIRELILTGASAREIKKEAVKLGMLTLRQSGIRKIMAGITSIEEVLRVTVED</sequence>
<dbReference type="InterPro" id="IPR037257">
    <property type="entry name" value="T2SS_E_N_sf"/>
</dbReference>
<dbReference type="AlphaFoldDB" id="A0AAU8GYC9"/>
<dbReference type="InterPro" id="IPR003593">
    <property type="entry name" value="AAA+_ATPase"/>
</dbReference>
<dbReference type="RefSeq" id="WP_353683930.1">
    <property type="nucleotide sequence ID" value="NZ_CP144373.1"/>
</dbReference>
<dbReference type="EMBL" id="CP144373">
    <property type="protein sequence ID" value="XCH46397.1"/>
    <property type="molecule type" value="Genomic_DNA"/>
</dbReference>
<feature type="domain" description="Bacterial type II secretion system protein E" evidence="6">
    <location>
        <begin position="394"/>
        <end position="408"/>
    </location>
</feature>
<evidence type="ECO:0000313" key="7">
    <source>
        <dbReference type="EMBL" id="XCH46397.1"/>
    </source>
</evidence>
<name>A0AAU8GYC9_9BACT</name>
<gene>
    <name evidence="7" type="primary">pilB</name>
    <name evidence="7" type="ORF">V4D30_08615</name>
</gene>
<dbReference type="Gene3D" id="3.30.450.90">
    <property type="match status" value="1"/>
</dbReference>
<dbReference type="SMART" id="SM00382">
    <property type="entry name" value="AAA"/>
    <property type="match status" value="1"/>
</dbReference>
<dbReference type="GO" id="GO:0005737">
    <property type="term" value="C:cytoplasm"/>
    <property type="evidence" value="ECO:0007669"/>
    <property type="project" value="UniProtKB-SubCell"/>
</dbReference>
<comment type="similarity">
    <text evidence="2">Belongs to the GSP E family.</text>
</comment>
<dbReference type="InterPro" id="IPR007831">
    <property type="entry name" value="T2SS_GspE_N"/>
</dbReference>
<dbReference type="NCBIfam" id="TIGR02538">
    <property type="entry name" value="type_IV_pilB"/>
    <property type="match status" value="1"/>
</dbReference>
<protein>
    <submittedName>
        <fullName evidence="7">Type IV-A pilus assembly ATPase PilB</fullName>
    </submittedName>
</protein>
<dbReference type="Pfam" id="PF05157">
    <property type="entry name" value="MshEN"/>
    <property type="match status" value="1"/>
</dbReference>
<evidence type="ECO:0000256" key="3">
    <source>
        <dbReference type="ARBA" id="ARBA00022490"/>
    </source>
</evidence>
<dbReference type="KEGG" id="taut:V4D30_08615"/>
<dbReference type="FunFam" id="3.40.50.300:FF:000398">
    <property type="entry name" value="Type IV pilus assembly ATPase PilB"/>
    <property type="match status" value="1"/>
</dbReference>
<keyword evidence="5" id="KW-0067">ATP-binding</keyword>
<evidence type="ECO:0000256" key="4">
    <source>
        <dbReference type="ARBA" id="ARBA00022741"/>
    </source>
</evidence>
<dbReference type="GO" id="GO:0005886">
    <property type="term" value="C:plasma membrane"/>
    <property type="evidence" value="ECO:0007669"/>
    <property type="project" value="TreeGrafter"/>
</dbReference>
<dbReference type="PROSITE" id="PS00662">
    <property type="entry name" value="T2SP_E"/>
    <property type="match status" value="1"/>
</dbReference>
<organism evidence="7">
    <name type="scientific">Thermodesulfovibrio autotrophicus</name>
    <dbReference type="NCBI Taxonomy" id="3118333"/>
    <lineage>
        <taxon>Bacteria</taxon>
        <taxon>Pseudomonadati</taxon>
        <taxon>Nitrospirota</taxon>
        <taxon>Thermodesulfovibrionia</taxon>
        <taxon>Thermodesulfovibrionales</taxon>
        <taxon>Thermodesulfovibrionaceae</taxon>
        <taxon>Thermodesulfovibrio</taxon>
    </lineage>
</organism>
<proteinExistence type="inferred from homology"/>
<keyword evidence="3" id="KW-0963">Cytoplasm</keyword>
<evidence type="ECO:0000259" key="6">
    <source>
        <dbReference type="PROSITE" id="PS00662"/>
    </source>
</evidence>
<dbReference type="SUPFAM" id="SSF52540">
    <property type="entry name" value="P-loop containing nucleoside triphosphate hydrolases"/>
    <property type="match status" value="1"/>
</dbReference>
<dbReference type="InterPro" id="IPR001482">
    <property type="entry name" value="T2SS/T4SS_dom"/>
</dbReference>
<dbReference type="CDD" id="cd01129">
    <property type="entry name" value="PulE-GspE-like"/>
    <property type="match status" value="1"/>
</dbReference>
<dbReference type="InterPro" id="IPR027417">
    <property type="entry name" value="P-loop_NTPase"/>
</dbReference>
<dbReference type="InterPro" id="IPR013374">
    <property type="entry name" value="ATPase_typ4_pilus-assembl_PilB"/>
</dbReference>
<dbReference type="GO" id="GO:0005524">
    <property type="term" value="F:ATP binding"/>
    <property type="evidence" value="ECO:0007669"/>
    <property type="project" value="UniProtKB-KW"/>
</dbReference>
<accession>A0AAU8GYC9</accession>
<comment type="subcellular location">
    <subcellularLocation>
        <location evidence="1">Cytoplasm</location>
    </subcellularLocation>
</comment>
<dbReference type="PANTHER" id="PTHR30258">
    <property type="entry name" value="TYPE II SECRETION SYSTEM PROTEIN GSPE-RELATED"/>
    <property type="match status" value="1"/>
</dbReference>
<evidence type="ECO:0000256" key="2">
    <source>
        <dbReference type="ARBA" id="ARBA00006611"/>
    </source>
</evidence>
<dbReference type="Pfam" id="PF00437">
    <property type="entry name" value="T2SSE"/>
    <property type="match status" value="1"/>
</dbReference>
<dbReference type="FunFam" id="3.30.300.160:FF:000002">
    <property type="entry name" value="Type II secretion system protein E"/>
    <property type="match status" value="1"/>
</dbReference>
<dbReference type="Gene3D" id="3.40.50.300">
    <property type="entry name" value="P-loop containing nucleotide triphosphate hydrolases"/>
    <property type="match status" value="1"/>
</dbReference>